<dbReference type="Gene3D" id="1.20.1720.10">
    <property type="entry name" value="Multidrug resistance protein D"/>
    <property type="match status" value="1"/>
</dbReference>
<evidence type="ECO:0000313" key="9">
    <source>
        <dbReference type="Proteomes" id="UP001174934"/>
    </source>
</evidence>
<keyword evidence="9" id="KW-1185">Reference proteome</keyword>
<dbReference type="PANTHER" id="PTHR23502:SF159">
    <property type="entry name" value="TRANSPORTER, PUTATIVE (AFU_ORTHOLOGUE AFUA_4G14230)-RELATED"/>
    <property type="match status" value="1"/>
</dbReference>
<name>A0AA40C5U9_9PEZI</name>
<dbReference type="EMBL" id="JAULSR010000003">
    <property type="protein sequence ID" value="KAK0625388.1"/>
    <property type="molecule type" value="Genomic_DNA"/>
</dbReference>
<feature type="transmembrane region" description="Helical" evidence="6">
    <location>
        <begin position="362"/>
        <end position="387"/>
    </location>
</feature>
<dbReference type="SUPFAM" id="SSF103473">
    <property type="entry name" value="MFS general substrate transporter"/>
    <property type="match status" value="1"/>
</dbReference>
<dbReference type="InterPro" id="IPR007535">
    <property type="entry name" value="Catechol_dOase_N"/>
</dbReference>
<dbReference type="GO" id="GO:0005506">
    <property type="term" value="F:iron ion binding"/>
    <property type="evidence" value="ECO:0007669"/>
    <property type="project" value="InterPro"/>
</dbReference>
<dbReference type="Pfam" id="PF07690">
    <property type="entry name" value="MFS_1"/>
    <property type="match status" value="1"/>
</dbReference>
<sequence length="597" mass="64322">MAVSNSTHLEQGLKMEATATATERETTTARGSSISSSSKGGFAATDNSTSTSTSTLPKAPAAAALPQVPQPSTSPDDPLNWSWAKKHAVLLALIPGCMLSDWTLTWGTTVFQLQAPEWSMTIEAVSQSVSPGIFMQGPGGLLSVPLCQRYGRLPVLFWSQLLSLAFTIGATFAPGYASFTAMRTLQGFCGAAPQVMGMSMIHDMFFFDERARKVNIWAASFLLGPYLGPFISSLLLQRIGWRADFAVLAGFYGVSVAMVVVLGDETLFEREGMGQVDGAGRRKPSVLRHVRLLLGIEGWRKTRNSRNRPTMWTTFKQQLTLLSLPHLLLPTALFVMPITMWTIGLVSTISQFVLPPPEAGGFGFSLVGLAMLYFAPMLGTLLAEAWGHWFNDLLARRHMARYGLECRLTACYPAVLLGAVGLVVIGQTIEKQLSWVGLAFGWAMVCFMTLASMTAISAYLLDCLPEQAALTGAWLNSWRVVGGFSVVYFQMQWVGRSGPAVSFGCQAVVVVGAAAAVAATQLLEHQSATEWSQGIQFLTAVGQTCTDVRREFILLSDVLGLSLLVDPIDHPKPAASAEGTVLGPFHCPGHGIRDISG</sequence>
<evidence type="ECO:0000256" key="1">
    <source>
        <dbReference type="ARBA" id="ARBA00004141"/>
    </source>
</evidence>
<dbReference type="InterPro" id="IPR036259">
    <property type="entry name" value="MFS_trans_sf"/>
</dbReference>
<feature type="compositionally biased region" description="Low complexity" evidence="5">
    <location>
        <begin position="28"/>
        <end position="71"/>
    </location>
</feature>
<feature type="transmembrane region" description="Helical" evidence="6">
    <location>
        <begin position="327"/>
        <end position="350"/>
    </location>
</feature>
<dbReference type="GO" id="GO:0018576">
    <property type="term" value="F:catechol 1,2-dioxygenase activity"/>
    <property type="evidence" value="ECO:0007669"/>
    <property type="project" value="InterPro"/>
</dbReference>
<dbReference type="AlphaFoldDB" id="A0AA40C5U9"/>
<dbReference type="Proteomes" id="UP001174934">
    <property type="component" value="Unassembled WGS sequence"/>
</dbReference>
<feature type="transmembrane region" description="Helical" evidence="6">
    <location>
        <begin position="435"/>
        <end position="461"/>
    </location>
</feature>
<dbReference type="GO" id="GO:0022857">
    <property type="term" value="F:transmembrane transporter activity"/>
    <property type="evidence" value="ECO:0007669"/>
    <property type="project" value="InterPro"/>
</dbReference>
<dbReference type="InterPro" id="IPR011701">
    <property type="entry name" value="MFS"/>
</dbReference>
<evidence type="ECO:0000256" key="2">
    <source>
        <dbReference type="ARBA" id="ARBA00022692"/>
    </source>
</evidence>
<gene>
    <name evidence="8" type="ORF">B0T17DRAFT_508378</name>
</gene>
<dbReference type="SUPFAM" id="SSF49482">
    <property type="entry name" value="Aromatic compound dioxygenase"/>
    <property type="match status" value="1"/>
</dbReference>
<organism evidence="8 9">
    <name type="scientific">Bombardia bombarda</name>
    <dbReference type="NCBI Taxonomy" id="252184"/>
    <lineage>
        <taxon>Eukaryota</taxon>
        <taxon>Fungi</taxon>
        <taxon>Dikarya</taxon>
        <taxon>Ascomycota</taxon>
        <taxon>Pezizomycotina</taxon>
        <taxon>Sordariomycetes</taxon>
        <taxon>Sordariomycetidae</taxon>
        <taxon>Sordariales</taxon>
        <taxon>Lasiosphaeriaceae</taxon>
        <taxon>Bombardia</taxon>
    </lineage>
</organism>
<feature type="transmembrane region" description="Helical" evidence="6">
    <location>
        <begin position="408"/>
        <end position="429"/>
    </location>
</feature>
<reference evidence="8" key="1">
    <citation type="submission" date="2023-06" db="EMBL/GenBank/DDBJ databases">
        <title>Genome-scale phylogeny and comparative genomics of the fungal order Sordariales.</title>
        <authorList>
            <consortium name="Lawrence Berkeley National Laboratory"/>
            <person name="Hensen N."/>
            <person name="Bonometti L."/>
            <person name="Westerberg I."/>
            <person name="Brannstrom I.O."/>
            <person name="Guillou S."/>
            <person name="Cros-Aarteil S."/>
            <person name="Calhoun S."/>
            <person name="Haridas S."/>
            <person name="Kuo A."/>
            <person name="Mondo S."/>
            <person name="Pangilinan J."/>
            <person name="Riley R."/>
            <person name="LaButti K."/>
            <person name="Andreopoulos B."/>
            <person name="Lipzen A."/>
            <person name="Chen C."/>
            <person name="Yanf M."/>
            <person name="Daum C."/>
            <person name="Ng V."/>
            <person name="Clum A."/>
            <person name="Steindorff A."/>
            <person name="Ohm R."/>
            <person name="Martin F."/>
            <person name="Silar P."/>
            <person name="Natvig D."/>
            <person name="Lalanne C."/>
            <person name="Gautier V."/>
            <person name="Ament-velasquez S.L."/>
            <person name="Kruys A."/>
            <person name="Hutchinson M.I."/>
            <person name="Powell A.J."/>
            <person name="Barry K."/>
            <person name="Miller A.N."/>
            <person name="Grigoriev I.V."/>
            <person name="Debuchy R."/>
            <person name="Gladieux P."/>
            <person name="Thoren M.H."/>
            <person name="Johannesson H."/>
        </authorList>
    </citation>
    <scope>NUCLEOTIDE SEQUENCE</scope>
    <source>
        <strain evidence="8">SMH3391-2</strain>
    </source>
</reference>
<dbReference type="PROSITE" id="PS50850">
    <property type="entry name" value="MFS"/>
    <property type="match status" value="1"/>
</dbReference>
<feature type="region of interest" description="Disordered" evidence="5">
    <location>
        <begin position="1"/>
        <end position="77"/>
    </location>
</feature>
<accession>A0AA40C5U9</accession>
<comment type="subcellular location">
    <subcellularLocation>
        <location evidence="1">Membrane</location>
        <topology evidence="1">Multi-pass membrane protein</topology>
    </subcellularLocation>
</comment>
<keyword evidence="3 6" id="KW-1133">Transmembrane helix</keyword>
<protein>
    <submittedName>
        <fullName evidence="8">Major facilitator superfamily domain-containing protein</fullName>
    </submittedName>
</protein>
<evidence type="ECO:0000313" key="8">
    <source>
        <dbReference type="EMBL" id="KAK0625388.1"/>
    </source>
</evidence>
<dbReference type="GO" id="GO:0005886">
    <property type="term" value="C:plasma membrane"/>
    <property type="evidence" value="ECO:0007669"/>
    <property type="project" value="TreeGrafter"/>
</dbReference>
<dbReference type="InterPro" id="IPR015889">
    <property type="entry name" value="Intradiol_dOase_core"/>
</dbReference>
<feature type="transmembrane region" description="Helical" evidence="6">
    <location>
        <begin position="245"/>
        <end position="263"/>
    </location>
</feature>
<dbReference type="Gene3D" id="2.60.130.10">
    <property type="entry name" value="Aromatic compound dioxygenase"/>
    <property type="match status" value="1"/>
</dbReference>
<keyword evidence="4 6" id="KW-0472">Membrane</keyword>
<dbReference type="InterPro" id="IPR020846">
    <property type="entry name" value="MFS_dom"/>
</dbReference>
<feature type="transmembrane region" description="Helical" evidence="6">
    <location>
        <begin position="214"/>
        <end position="239"/>
    </location>
</feature>
<dbReference type="PANTHER" id="PTHR23502">
    <property type="entry name" value="MAJOR FACILITATOR SUPERFAMILY"/>
    <property type="match status" value="1"/>
</dbReference>
<proteinExistence type="predicted"/>
<keyword evidence="2 6" id="KW-0812">Transmembrane</keyword>
<comment type="caution">
    <text evidence="8">The sequence shown here is derived from an EMBL/GenBank/DDBJ whole genome shotgun (WGS) entry which is preliminary data.</text>
</comment>
<dbReference type="Pfam" id="PF04444">
    <property type="entry name" value="Dioxygenase_N"/>
    <property type="match status" value="1"/>
</dbReference>
<feature type="transmembrane region" description="Helical" evidence="6">
    <location>
        <begin position="155"/>
        <end position="179"/>
    </location>
</feature>
<evidence type="ECO:0000256" key="4">
    <source>
        <dbReference type="ARBA" id="ARBA00023136"/>
    </source>
</evidence>
<feature type="domain" description="Major facilitator superfamily (MFS) profile" evidence="7">
    <location>
        <begin position="89"/>
        <end position="530"/>
    </location>
</feature>
<evidence type="ECO:0000256" key="5">
    <source>
        <dbReference type="SAM" id="MobiDB-lite"/>
    </source>
</evidence>
<dbReference type="GO" id="GO:0009712">
    <property type="term" value="P:catechol-containing compound metabolic process"/>
    <property type="evidence" value="ECO:0007669"/>
    <property type="project" value="InterPro"/>
</dbReference>
<evidence type="ECO:0000256" key="3">
    <source>
        <dbReference type="ARBA" id="ARBA00022989"/>
    </source>
</evidence>
<evidence type="ECO:0000259" key="7">
    <source>
        <dbReference type="PROSITE" id="PS50850"/>
    </source>
</evidence>
<evidence type="ECO:0000256" key="6">
    <source>
        <dbReference type="SAM" id="Phobius"/>
    </source>
</evidence>